<dbReference type="CDD" id="cd00821">
    <property type="entry name" value="PH"/>
    <property type="match status" value="1"/>
</dbReference>
<keyword evidence="3" id="KW-1185">Reference proteome</keyword>
<reference evidence="3" key="1">
    <citation type="journal article" date="2013" name="Genome Biol.">
        <title>Reference genomes and transcriptomes of Nicotiana sylvestris and Nicotiana tomentosiformis.</title>
        <authorList>
            <person name="Sierro N."/>
            <person name="Battey J.N."/>
            <person name="Ouadi S."/>
            <person name="Bovet L."/>
            <person name="Goepfert S."/>
            <person name="Bakaher N."/>
            <person name="Peitsch M.C."/>
            <person name="Ivanov N.V."/>
        </authorList>
    </citation>
    <scope>NUCLEOTIDE SEQUENCE [LARGE SCALE GENOMIC DNA]</scope>
</reference>
<reference evidence="4 5" key="2">
    <citation type="submission" date="2025-04" db="UniProtKB">
        <authorList>
            <consortium name="RefSeq"/>
        </authorList>
    </citation>
    <scope>IDENTIFICATION</scope>
    <source>
        <tissue evidence="4 5">Leaf</tissue>
    </source>
</reference>
<dbReference type="Proteomes" id="UP000189701">
    <property type="component" value="Unplaced"/>
</dbReference>
<dbReference type="RefSeq" id="XP_009764311.1">
    <property type="nucleotide sequence ID" value="XM_009766009.1"/>
</dbReference>
<evidence type="ECO:0000313" key="3">
    <source>
        <dbReference type="Proteomes" id="UP000189701"/>
    </source>
</evidence>
<dbReference type="InterPro" id="IPR011993">
    <property type="entry name" value="PH-like_dom_sf"/>
</dbReference>
<name>A0A1U7V862_NICSY</name>
<dbReference type="PROSITE" id="PS50003">
    <property type="entry name" value="PH_DOMAIN"/>
    <property type="match status" value="1"/>
</dbReference>
<evidence type="ECO:0000313" key="4">
    <source>
        <dbReference type="RefSeq" id="XP_009764311.1"/>
    </source>
</evidence>
<dbReference type="OrthoDB" id="2157866at2759"/>
<evidence type="ECO:0000313" key="5">
    <source>
        <dbReference type="RefSeq" id="XP_009764312.1"/>
    </source>
</evidence>
<evidence type="ECO:0000259" key="2">
    <source>
        <dbReference type="PROSITE" id="PS50003"/>
    </source>
</evidence>
<dbReference type="eggNOG" id="KOG4271">
    <property type="taxonomic scope" value="Eukaryota"/>
</dbReference>
<dbReference type="SUPFAM" id="SSF50729">
    <property type="entry name" value="PH domain-like"/>
    <property type="match status" value="1"/>
</dbReference>
<gene>
    <name evidence="4 5" type="primary">LOC104216052</name>
</gene>
<dbReference type="PANTHER" id="PTHR46265">
    <property type="entry name" value="RHO GTPASE-ACTIVATING PROTEIN 7"/>
    <property type="match status" value="1"/>
</dbReference>
<proteinExistence type="predicted"/>
<organism evidence="3 5">
    <name type="scientific">Nicotiana sylvestris</name>
    <name type="common">Wood tobacco</name>
    <name type="synonym">South American tobacco</name>
    <dbReference type="NCBI Taxonomy" id="4096"/>
    <lineage>
        <taxon>Eukaryota</taxon>
        <taxon>Viridiplantae</taxon>
        <taxon>Streptophyta</taxon>
        <taxon>Embryophyta</taxon>
        <taxon>Tracheophyta</taxon>
        <taxon>Spermatophyta</taxon>
        <taxon>Magnoliopsida</taxon>
        <taxon>eudicotyledons</taxon>
        <taxon>Gunneridae</taxon>
        <taxon>Pentapetalae</taxon>
        <taxon>asterids</taxon>
        <taxon>lamiids</taxon>
        <taxon>Solanales</taxon>
        <taxon>Solanaceae</taxon>
        <taxon>Nicotianoideae</taxon>
        <taxon>Nicotianeae</taxon>
        <taxon>Nicotiana</taxon>
    </lineage>
</organism>
<dbReference type="STRING" id="4096.A0A1U7V862"/>
<dbReference type="AlphaFoldDB" id="A0A1U7V862"/>
<feature type="domain" description="PH" evidence="2">
    <location>
        <begin position="34"/>
        <end position="98"/>
    </location>
</feature>
<sequence>MTNQNADAPQVEVGRQPPAPPGANDQAQLHSGNKVYKSGPLFLSSKGIGWTSWKKRWFTLTENSLVFYRSDPVSFLSYNCTHDCLLLLCFRLCWLLAL</sequence>
<accession>A0A1U7V862</accession>
<dbReference type="RefSeq" id="XP_009764312.1">
    <property type="nucleotide sequence ID" value="XM_009766010.1"/>
</dbReference>
<dbReference type="Pfam" id="PF00169">
    <property type="entry name" value="PH"/>
    <property type="match status" value="1"/>
</dbReference>
<evidence type="ECO:0000256" key="1">
    <source>
        <dbReference type="SAM" id="MobiDB-lite"/>
    </source>
</evidence>
<dbReference type="Gene3D" id="2.30.29.30">
    <property type="entry name" value="Pleckstrin-homology domain (PH domain)/Phosphotyrosine-binding domain (PTB)"/>
    <property type="match status" value="1"/>
</dbReference>
<dbReference type="PANTHER" id="PTHR46265:SF24">
    <property type="entry name" value="RHO GTPASE-ACTIVATING PROTEIN REN1-LIKE ISOFORM X1"/>
    <property type="match status" value="1"/>
</dbReference>
<protein>
    <submittedName>
        <fullName evidence="4 5">Rho GTPase-activating protein REN1-like</fullName>
    </submittedName>
</protein>
<feature type="region of interest" description="Disordered" evidence="1">
    <location>
        <begin position="1"/>
        <end position="30"/>
    </location>
</feature>
<dbReference type="InterPro" id="IPR052799">
    <property type="entry name" value="Rho_GAP_Regulators"/>
</dbReference>
<dbReference type="InterPro" id="IPR001849">
    <property type="entry name" value="PH_domain"/>
</dbReference>